<dbReference type="SMART" id="SM01120">
    <property type="entry name" value="Dak2"/>
    <property type="match status" value="1"/>
</dbReference>
<dbReference type="Gene3D" id="1.25.40.340">
    <property type="match status" value="1"/>
</dbReference>
<keyword evidence="1" id="KW-0808">Transferase</keyword>
<dbReference type="InterPro" id="IPR004007">
    <property type="entry name" value="DhaL_dom"/>
</dbReference>
<dbReference type="GO" id="GO:0004371">
    <property type="term" value="F:glycerone kinase activity"/>
    <property type="evidence" value="ECO:0007669"/>
    <property type="project" value="InterPro"/>
</dbReference>
<organism evidence="4 5">
    <name type="scientific">Williamsoniiplasma lucivorax</name>
    <dbReference type="NCBI Taxonomy" id="209274"/>
    <lineage>
        <taxon>Bacteria</taxon>
        <taxon>Bacillati</taxon>
        <taxon>Mycoplasmatota</taxon>
        <taxon>Mollicutes</taxon>
        <taxon>Entomoplasmatales</taxon>
        <taxon>Williamsoniiplasma</taxon>
    </lineage>
</organism>
<dbReference type="STRING" id="1399797.GCA_000518285_00355"/>
<dbReference type="FunFam" id="1.25.40.340:FF:000002">
    <property type="entry name" value="Dihydroxyacetone kinase, L subunit"/>
    <property type="match status" value="1"/>
</dbReference>
<dbReference type="AlphaFoldDB" id="A0A2S5RDJ1"/>
<dbReference type="SUPFAM" id="SSF101473">
    <property type="entry name" value="DhaL-like"/>
    <property type="match status" value="1"/>
</dbReference>
<evidence type="ECO:0000259" key="3">
    <source>
        <dbReference type="PROSITE" id="PS51480"/>
    </source>
</evidence>
<dbReference type="InterPro" id="IPR036117">
    <property type="entry name" value="DhaL_dom_sf"/>
</dbReference>
<keyword evidence="5" id="KW-1185">Reference proteome</keyword>
<proteinExistence type="predicted"/>
<sequence length="198" mass="21569">MNYINVIKEIFFKLNENKVLLNSLDQAIGDGDHGTNMVRGFQAVVDDAEILKDLEPKIFFQKVALILMSKIGGTSGPLVGTFFIALSKNWTGVTQTEIANAFSQGAKSLQQFGKAELGEKTMVDALNPAIDALNQNINLPIQDFFKQGYLAAENGMLKTKDMLAKKGRASYLGERSIGHIDPGAMSIKLIFEALAEVA</sequence>
<evidence type="ECO:0000313" key="5">
    <source>
        <dbReference type="Proteomes" id="UP000237865"/>
    </source>
</evidence>
<dbReference type="PANTHER" id="PTHR28629">
    <property type="entry name" value="TRIOKINASE/FMN CYCLASE"/>
    <property type="match status" value="1"/>
</dbReference>
<reference evidence="4 5" key="1">
    <citation type="submission" date="2017-11" db="EMBL/GenBank/DDBJ databases">
        <title>Genome sequence of Entomoplasma lucivorax PIPN-2 (ATCC 49196).</title>
        <authorList>
            <person name="Lo W.-S."/>
            <person name="Gasparich G.E."/>
            <person name="Kuo C.-H."/>
        </authorList>
    </citation>
    <scope>NUCLEOTIDE SEQUENCE [LARGE SCALE GENOMIC DNA]</scope>
    <source>
        <strain evidence="4 5">PIPN-2</strain>
    </source>
</reference>
<dbReference type="PANTHER" id="PTHR28629:SF4">
    <property type="entry name" value="TRIOKINASE_FMN CYCLASE"/>
    <property type="match status" value="1"/>
</dbReference>
<comment type="caution">
    <text evidence="4">The sequence shown here is derived from an EMBL/GenBank/DDBJ whole genome shotgun (WGS) entry which is preliminary data.</text>
</comment>
<gene>
    <name evidence="4" type="primary">dhaL</name>
    <name evidence="4" type="ORF">ELUCI_v1c08080</name>
</gene>
<dbReference type="Proteomes" id="UP000237865">
    <property type="component" value="Unassembled WGS sequence"/>
</dbReference>
<dbReference type="GO" id="GO:0019563">
    <property type="term" value="P:glycerol catabolic process"/>
    <property type="evidence" value="ECO:0007669"/>
    <property type="project" value="TreeGrafter"/>
</dbReference>
<dbReference type="PROSITE" id="PS51480">
    <property type="entry name" value="DHAL"/>
    <property type="match status" value="1"/>
</dbReference>
<evidence type="ECO:0000256" key="2">
    <source>
        <dbReference type="ARBA" id="ARBA00022777"/>
    </source>
</evidence>
<dbReference type="InterPro" id="IPR012737">
    <property type="entry name" value="DhaK_L_YcgS"/>
</dbReference>
<evidence type="ECO:0000313" key="4">
    <source>
        <dbReference type="EMBL" id="PPE05272.1"/>
    </source>
</evidence>
<protein>
    <submittedName>
        <fullName evidence="4">Dihydroxyacetone kinase subunit L</fullName>
    </submittedName>
</protein>
<dbReference type="GO" id="GO:0005829">
    <property type="term" value="C:cytosol"/>
    <property type="evidence" value="ECO:0007669"/>
    <property type="project" value="TreeGrafter"/>
</dbReference>
<name>A0A2S5RDJ1_9MOLU</name>
<dbReference type="NCBIfam" id="TIGR02365">
    <property type="entry name" value="dha_L_ycgS"/>
    <property type="match status" value="1"/>
</dbReference>
<keyword evidence="2 4" id="KW-0418">Kinase</keyword>
<dbReference type="InterPro" id="IPR050861">
    <property type="entry name" value="Dihydroxyacetone_Kinase"/>
</dbReference>
<accession>A0A2S5RDJ1</accession>
<dbReference type="RefSeq" id="WP_028126435.1">
    <property type="nucleotide sequence ID" value="NZ_PHNE01000004.1"/>
</dbReference>
<feature type="domain" description="DhaL" evidence="3">
    <location>
        <begin position="1"/>
        <end position="196"/>
    </location>
</feature>
<dbReference type="Pfam" id="PF02734">
    <property type="entry name" value="Dak2"/>
    <property type="match status" value="1"/>
</dbReference>
<evidence type="ECO:0000256" key="1">
    <source>
        <dbReference type="ARBA" id="ARBA00022679"/>
    </source>
</evidence>
<dbReference type="EMBL" id="PHNE01000004">
    <property type="protein sequence ID" value="PPE05272.1"/>
    <property type="molecule type" value="Genomic_DNA"/>
</dbReference>